<protein>
    <submittedName>
        <fullName evidence="3">Uncharacterized protein</fullName>
    </submittedName>
</protein>
<dbReference type="AlphaFoldDB" id="A0A5B7DRB4"/>
<reference evidence="3" key="1">
    <citation type="submission" date="2019-05" db="EMBL/GenBank/DDBJ databases">
        <title>Another draft genome of Portunus trituberculatus and its Hox gene families provides insights of decapod evolution.</title>
        <authorList>
            <person name="Jeong J.-H."/>
            <person name="Song I."/>
            <person name="Kim S."/>
            <person name="Choi T."/>
            <person name="Kim D."/>
            <person name="Ryu S."/>
            <person name="Kim W."/>
        </authorList>
    </citation>
    <scope>NUCLEOTIDE SEQUENCE [LARGE SCALE GENOMIC DNA]</scope>
    <source>
        <tissue evidence="3">Muscle</tissue>
    </source>
</reference>
<feature type="compositionally biased region" description="Basic and acidic residues" evidence="1">
    <location>
        <begin position="162"/>
        <end position="171"/>
    </location>
</feature>
<sequence length="244" mass="25550">MVVLVVAVVVVMVVVNGGSCGGCGGGGSGGGGDTPPQQGEEGLVVSTAAGGAAAASPVITQHCLSSTNTAELWAARHRRRPRLHPAYPPPPYYPFPSSKSLNLFTLTLNSKTNTNIININNTNNGGRGGGGGGGGEGGSRCVCSGIWSTRRTASPPPLNSDRVNRVKDPSRLSRPRPRACVIPGPPTPCKMLRVSYPSRSLTRQISVDSSARCCHACFEITCIARWCGEVVPRCRPEQAKWLAY</sequence>
<evidence type="ECO:0000256" key="1">
    <source>
        <dbReference type="SAM" id="MobiDB-lite"/>
    </source>
</evidence>
<keyword evidence="2" id="KW-0732">Signal</keyword>
<feature type="chain" id="PRO_5022698137" evidence="2">
    <location>
        <begin position="18"/>
        <end position="244"/>
    </location>
</feature>
<dbReference type="Proteomes" id="UP000324222">
    <property type="component" value="Unassembled WGS sequence"/>
</dbReference>
<proteinExistence type="predicted"/>
<keyword evidence="4" id="KW-1185">Reference proteome</keyword>
<feature type="region of interest" description="Disordered" evidence="1">
    <location>
        <begin position="153"/>
        <end position="177"/>
    </location>
</feature>
<gene>
    <name evidence="3" type="ORF">E2C01_017213</name>
</gene>
<feature type="signal peptide" evidence="2">
    <location>
        <begin position="1"/>
        <end position="17"/>
    </location>
</feature>
<accession>A0A5B7DRB4</accession>
<evidence type="ECO:0000256" key="2">
    <source>
        <dbReference type="SAM" id="SignalP"/>
    </source>
</evidence>
<evidence type="ECO:0000313" key="3">
    <source>
        <dbReference type="EMBL" id="MPC24141.1"/>
    </source>
</evidence>
<dbReference type="EMBL" id="VSRR010001293">
    <property type="protein sequence ID" value="MPC24141.1"/>
    <property type="molecule type" value="Genomic_DNA"/>
</dbReference>
<evidence type="ECO:0000313" key="4">
    <source>
        <dbReference type="Proteomes" id="UP000324222"/>
    </source>
</evidence>
<name>A0A5B7DRB4_PORTR</name>
<organism evidence="3 4">
    <name type="scientific">Portunus trituberculatus</name>
    <name type="common">Swimming crab</name>
    <name type="synonym">Neptunus trituberculatus</name>
    <dbReference type="NCBI Taxonomy" id="210409"/>
    <lineage>
        <taxon>Eukaryota</taxon>
        <taxon>Metazoa</taxon>
        <taxon>Ecdysozoa</taxon>
        <taxon>Arthropoda</taxon>
        <taxon>Crustacea</taxon>
        <taxon>Multicrustacea</taxon>
        <taxon>Malacostraca</taxon>
        <taxon>Eumalacostraca</taxon>
        <taxon>Eucarida</taxon>
        <taxon>Decapoda</taxon>
        <taxon>Pleocyemata</taxon>
        <taxon>Brachyura</taxon>
        <taxon>Eubrachyura</taxon>
        <taxon>Portunoidea</taxon>
        <taxon>Portunidae</taxon>
        <taxon>Portuninae</taxon>
        <taxon>Portunus</taxon>
    </lineage>
</organism>
<comment type="caution">
    <text evidence="3">The sequence shown here is derived from an EMBL/GenBank/DDBJ whole genome shotgun (WGS) entry which is preliminary data.</text>
</comment>